<dbReference type="GO" id="GO:0004519">
    <property type="term" value="F:endonuclease activity"/>
    <property type="evidence" value="ECO:0007669"/>
    <property type="project" value="UniProtKB-KW"/>
</dbReference>
<evidence type="ECO:0000313" key="3">
    <source>
        <dbReference type="Proteomes" id="UP000676325"/>
    </source>
</evidence>
<feature type="region of interest" description="Disordered" evidence="1">
    <location>
        <begin position="1"/>
        <end position="23"/>
    </location>
</feature>
<reference evidence="2" key="1">
    <citation type="submission" date="2021-04" db="EMBL/GenBank/DDBJ databases">
        <title>Genome based classification of Actinospica acidithermotolerans sp. nov., an actinobacterium isolated from an Indonesian hot spring.</title>
        <authorList>
            <person name="Kusuma A.B."/>
            <person name="Putra K.E."/>
            <person name="Nafisah S."/>
            <person name="Loh J."/>
            <person name="Nouioui I."/>
            <person name="Goodfellow M."/>
        </authorList>
    </citation>
    <scope>NUCLEOTIDE SEQUENCE</scope>
    <source>
        <strain evidence="2">MGRD01-02</strain>
    </source>
</reference>
<keyword evidence="2" id="KW-0378">Hydrolase</keyword>
<feature type="compositionally biased region" description="Basic and acidic residues" evidence="1">
    <location>
        <begin position="1"/>
        <end position="21"/>
    </location>
</feature>
<organism evidence="2 3">
    <name type="scientific">Actinospica acidithermotolerans</name>
    <dbReference type="NCBI Taxonomy" id="2828514"/>
    <lineage>
        <taxon>Bacteria</taxon>
        <taxon>Bacillati</taxon>
        <taxon>Actinomycetota</taxon>
        <taxon>Actinomycetes</taxon>
        <taxon>Catenulisporales</taxon>
        <taxon>Actinospicaceae</taxon>
        <taxon>Actinospica</taxon>
    </lineage>
</organism>
<evidence type="ECO:0000313" key="2">
    <source>
        <dbReference type="EMBL" id="MBR7828014.1"/>
    </source>
</evidence>
<sequence length="215" mass="23949">MAPRQEARRNKDPDSEARSKAEQLMGECGETFAHQAGIRLANTPSPLFRLLVLTMLLSVRISTPIAVAAARELSAAGWRTPQAMAGADWQDVVDALGRAHYKRYDESTATALGEDARLLVERWHGDLRRLRAEADGDPRRIRELLQEFRRIGPVGASIFCREAQGVWPELRPCFDRRTLDGAARNRLPRDPERLAALVEPARLPNLAAALVRATL</sequence>
<keyword evidence="2" id="KW-0540">Nuclease</keyword>
<dbReference type="GO" id="GO:0006281">
    <property type="term" value="P:DNA repair"/>
    <property type="evidence" value="ECO:0007669"/>
    <property type="project" value="InterPro"/>
</dbReference>
<protein>
    <submittedName>
        <fullName evidence="2">Endonuclease</fullName>
    </submittedName>
</protein>
<comment type="caution">
    <text evidence="2">The sequence shown here is derived from an EMBL/GenBank/DDBJ whole genome shotgun (WGS) entry which is preliminary data.</text>
</comment>
<dbReference type="Proteomes" id="UP000676325">
    <property type="component" value="Unassembled WGS sequence"/>
</dbReference>
<proteinExistence type="predicted"/>
<gene>
    <name evidence="2" type="ORF">KDK95_16985</name>
</gene>
<dbReference type="AlphaFoldDB" id="A0A941II67"/>
<keyword evidence="2" id="KW-0255">Endonuclease</keyword>
<evidence type="ECO:0000256" key="1">
    <source>
        <dbReference type="SAM" id="MobiDB-lite"/>
    </source>
</evidence>
<dbReference type="SUPFAM" id="SSF48150">
    <property type="entry name" value="DNA-glycosylase"/>
    <property type="match status" value="1"/>
</dbReference>
<accession>A0A941II67</accession>
<dbReference type="InterPro" id="IPR011257">
    <property type="entry name" value="DNA_glycosylase"/>
</dbReference>
<dbReference type="EMBL" id="JAGSOH010000047">
    <property type="protein sequence ID" value="MBR7828014.1"/>
    <property type="molecule type" value="Genomic_DNA"/>
</dbReference>
<keyword evidence="3" id="KW-1185">Reference proteome</keyword>
<name>A0A941II67_9ACTN</name>